<dbReference type="InterPro" id="IPR036872">
    <property type="entry name" value="CH_dom_sf"/>
</dbReference>
<feature type="compositionally biased region" description="Low complexity" evidence="1">
    <location>
        <begin position="309"/>
        <end position="320"/>
    </location>
</feature>
<feature type="compositionally biased region" description="Basic and acidic residues" evidence="1">
    <location>
        <begin position="298"/>
        <end position="307"/>
    </location>
</feature>
<dbReference type="GO" id="GO:0051015">
    <property type="term" value="F:actin filament binding"/>
    <property type="evidence" value="ECO:0007669"/>
    <property type="project" value="TreeGrafter"/>
</dbReference>
<evidence type="ECO:0000313" key="4">
    <source>
        <dbReference type="Proteomes" id="UP001217918"/>
    </source>
</evidence>
<dbReference type="PANTHER" id="PTHR47385">
    <property type="entry name" value="CALPONIN"/>
    <property type="match status" value="1"/>
</dbReference>
<name>A0AAD9HW26_9PEZI</name>
<reference evidence="3" key="1">
    <citation type="journal article" date="2023" name="Mol. Plant Microbe Interact.">
        <title>Elucidating the Obligate Nature and Biological Capacity of an Invasive Fungal Corn Pathogen.</title>
        <authorList>
            <person name="MacCready J.S."/>
            <person name="Roggenkamp E.M."/>
            <person name="Gdanetz K."/>
            <person name="Chilvers M.I."/>
        </authorList>
    </citation>
    <scope>NUCLEOTIDE SEQUENCE</scope>
    <source>
        <strain evidence="3">PM02</strain>
    </source>
</reference>
<dbReference type="PANTHER" id="PTHR47385:SF14">
    <property type="entry name" value="TRANSGELIN"/>
    <property type="match status" value="1"/>
</dbReference>
<dbReference type="InterPro" id="IPR001715">
    <property type="entry name" value="CH_dom"/>
</dbReference>
<dbReference type="SMART" id="SM00033">
    <property type="entry name" value="CH"/>
    <property type="match status" value="1"/>
</dbReference>
<feature type="compositionally biased region" description="Gly residues" evidence="1">
    <location>
        <begin position="355"/>
        <end position="367"/>
    </location>
</feature>
<sequence>MASVSSLDKDLRKMRLDKYTTGAANEAKAWIEGILGDRLPASDLLEGLKDGVALCKLVNLAIGSPGVKYKQSAMPFVQMENISHFLRACQAPPLNLQQHDMFLTVDLYEQKDPAQTGDSNGGRWSPTKSPSHNGPGSPANVSTWSRKEHEGATSPAWNIAQYGYMGGASQGNLGISFGGRRQITSAGPYVPNMADRERRKKEEEAEAERQRQQMQEEERRAKLEEERRWEEETRRLRLEEQRKAEEEKRRWEEEEREWRITEEKRRKEEAEAEARLQQEPPQQPPPQQTYSRELGATAERDGEDRRRAAAQQATKAGGRASKSLLEREMEMERQRQREWEEAQKETAKAARNGDGVEGIGGGVGGRWDGTMEATADPENDAVMFDDAVSPTEQTRRNPEGDNSAGYNTTV</sequence>
<comment type="caution">
    <text evidence="3">The sequence shown here is derived from an EMBL/GenBank/DDBJ whole genome shotgun (WGS) entry which is preliminary data.</text>
</comment>
<dbReference type="EMBL" id="JAQQPM010000001">
    <property type="protein sequence ID" value="KAK2066531.1"/>
    <property type="molecule type" value="Genomic_DNA"/>
</dbReference>
<dbReference type="Gene3D" id="1.10.418.10">
    <property type="entry name" value="Calponin-like domain"/>
    <property type="match status" value="1"/>
</dbReference>
<dbReference type="Proteomes" id="UP001217918">
    <property type="component" value="Unassembled WGS sequence"/>
</dbReference>
<protein>
    <recommendedName>
        <fullName evidence="2">Calponin-homology (CH) domain-containing protein</fullName>
    </recommendedName>
</protein>
<dbReference type="PROSITE" id="PS50021">
    <property type="entry name" value="CH"/>
    <property type="match status" value="1"/>
</dbReference>
<evidence type="ECO:0000259" key="2">
    <source>
        <dbReference type="PROSITE" id="PS50021"/>
    </source>
</evidence>
<dbReference type="AlphaFoldDB" id="A0AAD9HW26"/>
<dbReference type="SUPFAM" id="SSF47576">
    <property type="entry name" value="Calponin-homology domain, CH-domain"/>
    <property type="match status" value="1"/>
</dbReference>
<feature type="compositionally biased region" description="Basic and acidic residues" evidence="1">
    <location>
        <begin position="194"/>
        <end position="276"/>
    </location>
</feature>
<feature type="compositionally biased region" description="Polar residues" evidence="1">
    <location>
        <begin position="126"/>
        <end position="144"/>
    </location>
</feature>
<dbReference type="Pfam" id="PF00307">
    <property type="entry name" value="CH"/>
    <property type="match status" value="1"/>
</dbReference>
<dbReference type="GO" id="GO:0007015">
    <property type="term" value="P:actin filament organization"/>
    <property type="evidence" value="ECO:0007669"/>
    <property type="project" value="TreeGrafter"/>
</dbReference>
<proteinExistence type="predicted"/>
<accession>A0AAD9HW26</accession>
<gene>
    <name evidence="3" type="ORF">P8C59_000338</name>
</gene>
<feature type="region of interest" description="Disordered" evidence="1">
    <location>
        <begin position="184"/>
        <end position="410"/>
    </location>
</feature>
<dbReference type="InterPro" id="IPR003096">
    <property type="entry name" value="SM22_calponin"/>
</dbReference>
<dbReference type="PRINTS" id="PR00888">
    <property type="entry name" value="SM22CALPONIN"/>
</dbReference>
<evidence type="ECO:0000313" key="3">
    <source>
        <dbReference type="EMBL" id="KAK2066531.1"/>
    </source>
</evidence>
<keyword evidence="4" id="KW-1185">Reference proteome</keyword>
<feature type="region of interest" description="Disordered" evidence="1">
    <location>
        <begin position="112"/>
        <end position="152"/>
    </location>
</feature>
<dbReference type="InterPro" id="IPR050606">
    <property type="entry name" value="Calponin-like"/>
</dbReference>
<feature type="compositionally biased region" description="Basic and acidic residues" evidence="1">
    <location>
        <begin position="324"/>
        <end position="348"/>
    </location>
</feature>
<dbReference type="GO" id="GO:0015629">
    <property type="term" value="C:actin cytoskeleton"/>
    <property type="evidence" value="ECO:0007669"/>
    <property type="project" value="TreeGrafter"/>
</dbReference>
<organism evidence="3 4">
    <name type="scientific">Phyllachora maydis</name>
    <dbReference type="NCBI Taxonomy" id="1825666"/>
    <lineage>
        <taxon>Eukaryota</taxon>
        <taxon>Fungi</taxon>
        <taxon>Dikarya</taxon>
        <taxon>Ascomycota</taxon>
        <taxon>Pezizomycotina</taxon>
        <taxon>Sordariomycetes</taxon>
        <taxon>Sordariomycetidae</taxon>
        <taxon>Phyllachorales</taxon>
        <taxon>Phyllachoraceae</taxon>
        <taxon>Phyllachora</taxon>
    </lineage>
</organism>
<evidence type="ECO:0000256" key="1">
    <source>
        <dbReference type="SAM" id="MobiDB-lite"/>
    </source>
</evidence>
<feature type="domain" description="Calponin-homology (CH)" evidence="2">
    <location>
        <begin position="21"/>
        <end position="132"/>
    </location>
</feature>